<dbReference type="EMBL" id="VOSB01000004">
    <property type="protein sequence ID" value="TXE19441.1"/>
    <property type="molecule type" value="Genomic_DNA"/>
</dbReference>
<dbReference type="InterPro" id="IPR010696">
    <property type="entry name" value="DUF1272"/>
</dbReference>
<evidence type="ECO:0000313" key="1">
    <source>
        <dbReference type="EMBL" id="TXE19441.1"/>
    </source>
</evidence>
<name>A0A5C7BI92_9FLAO</name>
<sequence>MICGMKCAFCDNCVTLLKEACPNCGDGFKKRPIRPQSVLKKYPVSKKLVHKPIYIEAHINRIRNI</sequence>
<proteinExistence type="predicted"/>
<dbReference type="Proteomes" id="UP000321938">
    <property type="component" value="Unassembled WGS sequence"/>
</dbReference>
<keyword evidence="2" id="KW-1185">Reference proteome</keyword>
<gene>
    <name evidence="1" type="ORF">ES692_03495</name>
</gene>
<protein>
    <submittedName>
        <fullName evidence="1">DUF1272 domain-containing protein</fullName>
    </submittedName>
</protein>
<dbReference type="RefSeq" id="WP_147231165.1">
    <property type="nucleotide sequence ID" value="NZ_VOSB01000004.1"/>
</dbReference>
<evidence type="ECO:0000313" key="2">
    <source>
        <dbReference type="Proteomes" id="UP000321938"/>
    </source>
</evidence>
<organism evidence="1 2">
    <name type="scientific">Psychroserpens burtonensis</name>
    <dbReference type="NCBI Taxonomy" id="49278"/>
    <lineage>
        <taxon>Bacteria</taxon>
        <taxon>Pseudomonadati</taxon>
        <taxon>Bacteroidota</taxon>
        <taxon>Flavobacteriia</taxon>
        <taxon>Flavobacteriales</taxon>
        <taxon>Flavobacteriaceae</taxon>
        <taxon>Psychroserpens</taxon>
    </lineage>
</organism>
<accession>A0A5C7BI92</accession>
<dbReference type="OrthoDB" id="9808883at2"/>
<reference evidence="1 2" key="1">
    <citation type="submission" date="2019-08" db="EMBL/GenBank/DDBJ databases">
        <title>Genome of Psychroserpens burtonensis ACAM 167.</title>
        <authorList>
            <person name="Bowman J.P."/>
        </authorList>
    </citation>
    <scope>NUCLEOTIDE SEQUENCE [LARGE SCALE GENOMIC DNA]</scope>
    <source>
        <strain evidence="1 2">ACAM 167</strain>
    </source>
</reference>
<dbReference type="Pfam" id="PF06906">
    <property type="entry name" value="DUF1272"/>
    <property type="match status" value="1"/>
</dbReference>
<comment type="caution">
    <text evidence="1">The sequence shown here is derived from an EMBL/GenBank/DDBJ whole genome shotgun (WGS) entry which is preliminary data.</text>
</comment>
<dbReference type="AlphaFoldDB" id="A0A5C7BI92"/>